<dbReference type="GO" id="GO:0050380">
    <property type="term" value="F:undecaprenyl-diphosphatase activity"/>
    <property type="evidence" value="ECO:0007669"/>
    <property type="project" value="UniProtKB-EC"/>
</dbReference>
<feature type="transmembrane region" description="Helical" evidence="10">
    <location>
        <begin position="129"/>
        <end position="149"/>
    </location>
</feature>
<dbReference type="Pfam" id="PF01569">
    <property type="entry name" value="PAP2"/>
    <property type="match status" value="1"/>
</dbReference>
<evidence type="ECO:0000256" key="3">
    <source>
        <dbReference type="ARBA" id="ARBA00022475"/>
    </source>
</evidence>
<dbReference type="SUPFAM" id="SSF48317">
    <property type="entry name" value="Acid phosphatase/Vanadium-dependent haloperoxidase"/>
    <property type="match status" value="1"/>
</dbReference>
<evidence type="ECO:0000313" key="12">
    <source>
        <dbReference type="EMBL" id="WGZ89421.1"/>
    </source>
</evidence>
<evidence type="ECO:0000256" key="8">
    <source>
        <dbReference type="ARBA" id="ARBA00032707"/>
    </source>
</evidence>
<evidence type="ECO:0000256" key="6">
    <source>
        <dbReference type="ARBA" id="ARBA00022989"/>
    </source>
</evidence>
<feature type="domain" description="Phosphatidic acid phosphatase type 2/haloperoxidase" evidence="11">
    <location>
        <begin position="61"/>
        <end position="170"/>
    </location>
</feature>
<dbReference type="AlphaFoldDB" id="A0AA95H1B9"/>
<dbReference type="EC" id="3.6.1.27" evidence="2"/>
<dbReference type="PANTHER" id="PTHR14969">
    <property type="entry name" value="SPHINGOSINE-1-PHOSPHATE PHOSPHOHYDROLASE"/>
    <property type="match status" value="1"/>
</dbReference>
<dbReference type="Gene3D" id="1.20.144.10">
    <property type="entry name" value="Phosphatidic acid phosphatase type 2/haloperoxidase"/>
    <property type="match status" value="1"/>
</dbReference>
<evidence type="ECO:0000256" key="9">
    <source>
        <dbReference type="ARBA" id="ARBA00047594"/>
    </source>
</evidence>
<comment type="catalytic activity">
    <reaction evidence="9">
        <text>di-trans,octa-cis-undecaprenyl diphosphate + H2O = di-trans,octa-cis-undecaprenyl phosphate + phosphate + H(+)</text>
        <dbReference type="Rhea" id="RHEA:28094"/>
        <dbReference type="ChEBI" id="CHEBI:15377"/>
        <dbReference type="ChEBI" id="CHEBI:15378"/>
        <dbReference type="ChEBI" id="CHEBI:43474"/>
        <dbReference type="ChEBI" id="CHEBI:58405"/>
        <dbReference type="ChEBI" id="CHEBI:60392"/>
        <dbReference type="EC" id="3.6.1.27"/>
    </reaction>
</comment>
<evidence type="ECO:0000256" key="7">
    <source>
        <dbReference type="ARBA" id="ARBA00023136"/>
    </source>
</evidence>
<gene>
    <name evidence="12" type="ORF">QJT80_07835</name>
</gene>
<keyword evidence="3" id="KW-1003">Cell membrane</keyword>
<keyword evidence="7 10" id="KW-0472">Membrane</keyword>
<evidence type="ECO:0000256" key="10">
    <source>
        <dbReference type="SAM" id="Phobius"/>
    </source>
</evidence>
<comment type="subcellular location">
    <subcellularLocation>
        <location evidence="1">Cell membrane</location>
        <topology evidence="1">Multi-pass membrane protein</topology>
    </subcellularLocation>
</comment>
<evidence type="ECO:0000256" key="2">
    <source>
        <dbReference type="ARBA" id="ARBA00012374"/>
    </source>
</evidence>
<feature type="transmembrane region" description="Helical" evidence="10">
    <location>
        <begin position="30"/>
        <end position="53"/>
    </location>
</feature>
<accession>A0AA95H1B9</accession>
<dbReference type="KEGG" id="tdu:QJT80_07835"/>
<dbReference type="PANTHER" id="PTHR14969:SF62">
    <property type="entry name" value="DECAPRENYLPHOSPHORYL-5-PHOSPHORIBOSE PHOSPHATASE RV3807C-RELATED"/>
    <property type="match status" value="1"/>
</dbReference>
<organism evidence="12">
    <name type="scientific">Candidatus Thiocaldithrix dubininis</name>
    <dbReference type="NCBI Taxonomy" id="3080823"/>
    <lineage>
        <taxon>Bacteria</taxon>
        <taxon>Pseudomonadati</taxon>
        <taxon>Pseudomonadota</taxon>
        <taxon>Gammaproteobacteria</taxon>
        <taxon>Thiotrichales</taxon>
        <taxon>Thiotrichaceae</taxon>
        <taxon>Candidatus Thiocaldithrix</taxon>
    </lineage>
</organism>
<dbReference type="CDD" id="cd01610">
    <property type="entry name" value="PAP2_like"/>
    <property type="match status" value="1"/>
</dbReference>
<dbReference type="Proteomes" id="UP001300672">
    <property type="component" value="Chromosome"/>
</dbReference>
<evidence type="ECO:0000256" key="5">
    <source>
        <dbReference type="ARBA" id="ARBA00022801"/>
    </source>
</evidence>
<name>A0AA95H1B9_9GAMM</name>
<evidence type="ECO:0000256" key="1">
    <source>
        <dbReference type="ARBA" id="ARBA00004651"/>
    </source>
</evidence>
<reference evidence="12" key="2">
    <citation type="submission" date="2023-04" db="EMBL/GenBank/DDBJ databases">
        <authorList>
            <person name="Beletskiy A.V."/>
            <person name="Mardanov A.V."/>
            <person name="Ravin N.V."/>
        </authorList>
    </citation>
    <scope>NUCLEOTIDE SEQUENCE</scope>
    <source>
        <strain evidence="12">GKL-01</strain>
    </source>
</reference>
<dbReference type="EMBL" id="CP124755">
    <property type="protein sequence ID" value="WGZ89421.1"/>
    <property type="molecule type" value="Genomic_DNA"/>
</dbReference>
<reference evidence="12" key="1">
    <citation type="journal article" date="2023" name="Int. J. Mol. Sci.">
        <title>Metagenomics Revealed a New Genus 'Candidatus Thiocaldithrix dubininis' gen. nov., sp. nov. and a New Species 'Candidatus Thiothrix putei' sp. nov. in the Family Thiotrichaceae, Some Members of Which Have Traits of Both Na+- and H+-Motive Energetics.</title>
        <authorList>
            <person name="Ravin N.V."/>
            <person name="Muntyan M.S."/>
            <person name="Smolyakov D.D."/>
            <person name="Rudenko T.S."/>
            <person name="Beletsky A.V."/>
            <person name="Mardanov A.V."/>
            <person name="Grabovich M.Y."/>
        </authorList>
    </citation>
    <scope>NUCLEOTIDE SEQUENCE</scope>
    <source>
        <strain evidence="12">GKL-01</strain>
    </source>
</reference>
<dbReference type="InterPro" id="IPR000326">
    <property type="entry name" value="PAP2/HPO"/>
</dbReference>
<dbReference type="InterPro" id="IPR036938">
    <property type="entry name" value="PAP2/HPO_sf"/>
</dbReference>
<evidence type="ECO:0000256" key="4">
    <source>
        <dbReference type="ARBA" id="ARBA00022692"/>
    </source>
</evidence>
<feature type="transmembrane region" description="Helical" evidence="10">
    <location>
        <begin position="59"/>
        <end position="79"/>
    </location>
</feature>
<keyword evidence="6 10" id="KW-1133">Transmembrane helix</keyword>
<dbReference type="SMART" id="SM00014">
    <property type="entry name" value="acidPPc"/>
    <property type="match status" value="1"/>
</dbReference>
<protein>
    <recommendedName>
        <fullName evidence="2">undecaprenyl-diphosphate phosphatase</fullName>
        <ecNumber evidence="2">3.6.1.27</ecNumber>
    </recommendedName>
    <alternativeName>
        <fullName evidence="8">Undecaprenyl pyrophosphate phosphatase</fullName>
    </alternativeName>
</protein>
<keyword evidence="5" id="KW-0378">Hydrolase</keyword>
<proteinExistence type="predicted"/>
<sequence>MYLLQQLNAREIPLCLLFNRMNHLRPISRFFALISRLGNGVFWYCLILALPLLHGSLGIQAALHMLLVGGVGVLIYKLLKSKTHRVRPYHYHSSILQNVAALDQFSFPSGHTLHAVSFTWIALHYFPQYALVLIPFAGLVALSRVILGLHYPSDVLMGALLGAGLAQASLQWML</sequence>
<dbReference type="GO" id="GO:0005886">
    <property type="term" value="C:plasma membrane"/>
    <property type="evidence" value="ECO:0007669"/>
    <property type="project" value="UniProtKB-SubCell"/>
</dbReference>
<evidence type="ECO:0000259" key="11">
    <source>
        <dbReference type="SMART" id="SM00014"/>
    </source>
</evidence>
<keyword evidence="4 10" id="KW-0812">Transmembrane</keyword>